<name>A0A369T7B0_9PROT</name>
<keyword evidence="2" id="KW-0233">DNA recombination</keyword>
<dbReference type="GO" id="GO:0003677">
    <property type="term" value="F:DNA binding"/>
    <property type="evidence" value="ECO:0007669"/>
    <property type="project" value="UniProtKB-KW"/>
</dbReference>
<dbReference type="Pfam" id="PF00239">
    <property type="entry name" value="Resolvase"/>
    <property type="match status" value="1"/>
</dbReference>
<keyword evidence="5" id="KW-1185">Reference proteome</keyword>
<dbReference type="AlphaFoldDB" id="A0A369T7B0"/>
<dbReference type="InterPro" id="IPR006119">
    <property type="entry name" value="Resolv_N"/>
</dbReference>
<dbReference type="CDD" id="cd00338">
    <property type="entry name" value="Ser_Recombinase"/>
    <property type="match status" value="1"/>
</dbReference>
<evidence type="ECO:0000256" key="2">
    <source>
        <dbReference type="ARBA" id="ARBA00023172"/>
    </source>
</evidence>
<dbReference type="Proteomes" id="UP000253941">
    <property type="component" value="Unassembled WGS sequence"/>
</dbReference>
<gene>
    <name evidence="4" type="ORF">DRB17_14025</name>
</gene>
<dbReference type="RefSeq" id="WP_114582844.1">
    <property type="nucleotide sequence ID" value="NZ_QPMH01000014.1"/>
</dbReference>
<dbReference type="Gene3D" id="3.40.50.1390">
    <property type="entry name" value="Resolvase, N-terminal catalytic domain"/>
    <property type="match status" value="1"/>
</dbReference>
<evidence type="ECO:0000256" key="1">
    <source>
        <dbReference type="ARBA" id="ARBA00023125"/>
    </source>
</evidence>
<accession>A0A369T7B0</accession>
<evidence type="ECO:0000313" key="4">
    <source>
        <dbReference type="EMBL" id="RDD61200.1"/>
    </source>
</evidence>
<dbReference type="SUPFAM" id="SSF53041">
    <property type="entry name" value="Resolvase-like"/>
    <property type="match status" value="1"/>
</dbReference>
<proteinExistence type="predicted"/>
<keyword evidence="1" id="KW-0238">DNA-binding</keyword>
<dbReference type="SMART" id="SM00857">
    <property type="entry name" value="Resolvase"/>
    <property type="match status" value="1"/>
</dbReference>
<evidence type="ECO:0000259" key="3">
    <source>
        <dbReference type="SMART" id="SM00857"/>
    </source>
</evidence>
<evidence type="ECO:0000313" key="5">
    <source>
        <dbReference type="Proteomes" id="UP000253941"/>
    </source>
</evidence>
<protein>
    <recommendedName>
        <fullName evidence="3">Resolvase/invertase-type recombinase catalytic domain-containing protein</fullName>
    </recommendedName>
</protein>
<dbReference type="InterPro" id="IPR036162">
    <property type="entry name" value="Resolvase-like_N_sf"/>
</dbReference>
<organism evidence="4 5">
    <name type="scientific">Ferruginivarius sediminum</name>
    <dbReference type="NCBI Taxonomy" id="2661937"/>
    <lineage>
        <taxon>Bacteria</taxon>
        <taxon>Pseudomonadati</taxon>
        <taxon>Pseudomonadota</taxon>
        <taxon>Alphaproteobacteria</taxon>
        <taxon>Rhodospirillales</taxon>
        <taxon>Rhodospirillaceae</taxon>
        <taxon>Ferruginivarius</taxon>
    </lineage>
</organism>
<dbReference type="EMBL" id="QPMH01000014">
    <property type="protein sequence ID" value="RDD61200.1"/>
    <property type="molecule type" value="Genomic_DNA"/>
</dbReference>
<dbReference type="InterPro" id="IPR050639">
    <property type="entry name" value="SSR_resolvase"/>
</dbReference>
<comment type="caution">
    <text evidence="4">The sequence shown here is derived from an EMBL/GenBank/DDBJ whole genome shotgun (WGS) entry which is preliminary data.</text>
</comment>
<sequence>MCKCDQSVLVLYIRVSPLAQAEADVSVPSQRRRLQQYACDHGYQVVAEYVDAGATGRNDKRRGFQGFMSDAEQLPRPFEHVIAYSTSRFARKTQDHLRNYFALRTRGIKLHLTTQPIDESPEGHLLRTILAASDQFMSDENSRHVTRARLGNARQGFWNGPRPPFGYQTFVAETRGSKEKKEIEINANEAQH</sequence>
<dbReference type="GO" id="GO:0000150">
    <property type="term" value="F:DNA strand exchange activity"/>
    <property type="evidence" value="ECO:0007669"/>
    <property type="project" value="InterPro"/>
</dbReference>
<dbReference type="PANTHER" id="PTHR30461">
    <property type="entry name" value="DNA-INVERTASE FROM LAMBDOID PROPHAGE"/>
    <property type="match status" value="1"/>
</dbReference>
<reference evidence="4 5" key="1">
    <citation type="submission" date="2018-07" db="EMBL/GenBank/DDBJ databases">
        <title>Venubactetium sediminum gen. nov., sp. nov., isolated from a marine solar saltern.</title>
        <authorList>
            <person name="Wang S."/>
        </authorList>
    </citation>
    <scope>NUCLEOTIDE SEQUENCE [LARGE SCALE GENOMIC DNA]</scope>
    <source>
        <strain evidence="4 5">WD2A32</strain>
    </source>
</reference>
<dbReference type="PANTHER" id="PTHR30461:SF2">
    <property type="entry name" value="SERINE RECOMBINASE PINE-RELATED"/>
    <property type="match status" value="1"/>
</dbReference>
<feature type="domain" description="Resolvase/invertase-type recombinase catalytic" evidence="3">
    <location>
        <begin position="9"/>
        <end position="158"/>
    </location>
</feature>